<comment type="caution">
    <text evidence="7">The sequence shown here is derived from an EMBL/GenBank/DDBJ whole genome shotgun (WGS) entry which is preliminary data.</text>
</comment>
<accession>A0A3A3YRA8</accession>
<evidence type="ECO:0000313" key="7">
    <source>
        <dbReference type="EMBL" id="RJK93845.1"/>
    </source>
</evidence>
<keyword evidence="2" id="KW-0805">Transcription regulation</keyword>
<dbReference type="GO" id="GO:0000976">
    <property type="term" value="F:transcription cis-regulatory region binding"/>
    <property type="evidence" value="ECO:0007669"/>
    <property type="project" value="TreeGrafter"/>
</dbReference>
<keyword evidence="4" id="KW-0804">Transcription</keyword>
<dbReference type="PANTHER" id="PTHR30055">
    <property type="entry name" value="HTH-TYPE TRANSCRIPTIONAL REGULATOR RUTR"/>
    <property type="match status" value="1"/>
</dbReference>
<dbReference type="SUPFAM" id="SSF48498">
    <property type="entry name" value="Tetracyclin repressor-like, C-terminal domain"/>
    <property type="match status" value="1"/>
</dbReference>
<evidence type="ECO:0000256" key="4">
    <source>
        <dbReference type="ARBA" id="ARBA00023163"/>
    </source>
</evidence>
<dbReference type="Proteomes" id="UP000265614">
    <property type="component" value="Unassembled WGS sequence"/>
</dbReference>
<dbReference type="Pfam" id="PF13977">
    <property type="entry name" value="TetR_C_6"/>
    <property type="match status" value="1"/>
</dbReference>
<dbReference type="OrthoDB" id="7505659at2"/>
<dbReference type="InterPro" id="IPR039538">
    <property type="entry name" value="BetI_C"/>
</dbReference>
<evidence type="ECO:0000259" key="6">
    <source>
        <dbReference type="PROSITE" id="PS50977"/>
    </source>
</evidence>
<evidence type="ECO:0000256" key="5">
    <source>
        <dbReference type="PROSITE-ProRule" id="PRU00335"/>
    </source>
</evidence>
<reference evidence="7 8" key="1">
    <citation type="submission" date="2018-09" db="EMBL/GenBank/DDBJ databases">
        <title>YIM 75000 draft genome.</title>
        <authorList>
            <person name="Tang S."/>
            <person name="Feng Y."/>
        </authorList>
    </citation>
    <scope>NUCLEOTIDE SEQUENCE [LARGE SCALE GENOMIC DNA]</scope>
    <source>
        <strain evidence="7 8">YIM 75000</strain>
    </source>
</reference>
<dbReference type="Gene3D" id="1.10.357.10">
    <property type="entry name" value="Tetracycline Repressor, domain 2"/>
    <property type="match status" value="1"/>
</dbReference>
<keyword evidence="8" id="KW-1185">Reference proteome</keyword>
<dbReference type="InterPro" id="IPR036271">
    <property type="entry name" value="Tet_transcr_reg_TetR-rel_C_sf"/>
</dbReference>
<dbReference type="PROSITE" id="PS50977">
    <property type="entry name" value="HTH_TETR_2"/>
    <property type="match status" value="1"/>
</dbReference>
<sequence length="190" mass="20165">MAGGRRLSAEQRRAELVRAATAVFAERGYRGTSLAAVAERVGITAQGVLHHFRTKDALLLAVLEERERDLGGAAAAAGGTADRLRYVVTRMLAEPGIPQSLCVLSADSVTEGHPAQGFFRARYERLRTRLADGLRAEFGDTVPGGLGPEAAAVLLVAVLDGVRLQWLLDPTAVDLAAAVDDAVRLLLERG</sequence>
<evidence type="ECO:0000256" key="2">
    <source>
        <dbReference type="ARBA" id="ARBA00023015"/>
    </source>
</evidence>
<dbReference type="InterPro" id="IPR001647">
    <property type="entry name" value="HTH_TetR"/>
</dbReference>
<keyword evidence="1" id="KW-0678">Repressor</keyword>
<dbReference type="EMBL" id="QZEZ01000008">
    <property type="protein sequence ID" value="RJK93845.1"/>
    <property type="molecule type" value="Genomic_DNA"/>
</dbReference>
<dbReference type="InterPro" id="IPR050109">
    <property type="entry name" value="HTH-type_TetR-like_transc_reg"/>
</dbReference>
<name>A0A3A3YRA8_9ACTN</name>
<evidence type="ECO:0000256" key="3">
    <source>
        <dbReference type="ARBA" id="ARBA00023125"/>
    </source>
</evidence>
<feature type="domain" description="HTH tetR-type" evidence="6">
    <location>
        <begin position="10"/>
        <end position="70"/>
    </location>
</feature>
<dbReference type="InterPro" id="IPR009057">
    <property type="entry name" value="Homeodomain-like_sf"/>
</dbReference>
<proteinExistence type="predicted"/>
<dbReference type="PANTHER" id="PTHR30055:SF234">
    <property type="entry name" value="HTH-TYPE TRANSCRIPTIONAL REGULATOR BETI"/>
    <property type="match status" value="1"/>
</dbReference>
<dbReference type="Pfam" id="PF00440">
    <property type="entry name" value="TetR_N"/>
    <property type="match status" value="1"/>
</dbReference>
<dbReference type="GO" id="GO:0003700">
    <property type="term" value="F:DNA-binding transcription factor activity"/>
    <property type="evidence" value="ECO:0007669"/>
    <property type="project" value="TreeGrafter"/>
</dbReference>
<dbReference type="SUPFAM" id="SSF46689">
    <property type="entry name" value="Homeodomain-like"/>
    <property type="match status" value="1"/>
</dbReference>
<dbReference type="RefSeq" id="WP_119951516.1">
    <property type="nucleotide sequence ID" value="NZ_QZEZ01000008.1"/>
</dbReference>
<protein>
    <submittedName>
        <fullName evidence="7">TetR/AcrR family transcriptional regulator</fullName>
    </submittedName>
</protein>
<evidence type="ECO:0000256" key="1">
    <source>
        <dbReference type="ARBA" id="ARBA00022491"/>
    </source>
</evidence>
<organism evidence="7 8">
    <name type="scientific">Vallicoccus soli</name>
    <dbReference type="NCBI Taxonomy" id="2339232"/>
    <lineage>
        <taxon>Bacteria</taxon>
        <taxon>Bacillati</taxon>
        <taxon>Actinomycetota</taxon>
        <taxon>Actinomycetes</taxon>
        <taxon>Motilibacterales</taxon>
        <taxon>Vallicoccaceae</taxon>
        <taxon>Vallicoccus</taxon>
    </lineage>
</organism>
<dbReference type="PRINTS" id="PR00455">
    <property type="entry name" value="HTHTETR"/>
</dbReference>
<gene>
    <name evidence="7" type="ORF">D5H78_16155</name>
</gene>
<keyword evidence="3 5" id="KW-0238">DNA-binding</keyword>
<evidence type="ECO:0000313" key="8">
    <source>
        <dbReference type="Proteomes" id="UP000265614"/>
    </source>
</evidence>
<dbReference type="AlphaFoldDB" id="A0A3A3YRA8"/>
<feature type="DNA-binding region" description="H-T-H motif" evidence="5">
    <location>
        <begin position="33"/>
        <end position="52"/>
    </location>
</feature>